<dbReference type="PANTHER" id="PTHR31286">
    <property type="entry name" value="GLYCINE-RICH CELL WALL STRUCTURAL PROTEIN 1.8-LIKE"/>
    <property type="match status" value="1"/>
</dbReference>
<evidence type="ECO:0000313" key="2">
    <source>
        <dbReference type="EMBL" id="MBA0570443.1"/>
    </source>
</evidence>
<dbReference type="PANTHER" id="PTHR31286:SF173">
    <property type="entry name" value="DUF4283 DOMAIN-CONTAINING PROTEIN"/>
    <property type="match status" value="1"/>
</dbReference>
<dbReference type="EMBL" id="JABEZX010000011">
    <property type="protein sequence ID" value="MBA0570443.1"/>
    <property type="molecule type" value="Genomic_DNA"/>
</dbReference>
<name>A0A7J8N0K8_9ROSI</name>
<evidence type="ECO:0000313" key="3">
    <source>
        <dbReference type="Proteomes" id="UP000593572"/>
    </source>
</evidence>
<feature type="non-terminal residue" evidence="2">
    <location>
        <position position="365"/>
    </location>
</feature>
<keyword evidence="3" id="KW-1185">Reference proteome</keyword>
<feature type="compositionally biased region" description="Basic and acidic residues" evidence="1">
    <location>
        <begin position="17"/>
        <end position="26"/>
    </location>
</feature>
<sequence length="365" mass="40524">MSNSKISSDVIGDEDEKGGQAKDQSTKKVRHKDQRVESNSMTMVGLMSVPLWSMDFDPAKPYPSMFKTWIRLSGLPGHLYNRKILWEIGELVGKVVRLDFNIYYRARGRFDHMVLFINLDKLLVSQTLINGVLQLIEYESLSEGQPVVIERGEPDVAMESTDKEVESVNYGQWMLVERKSRRNLRDDSRFSVKIQGVGSSGSRFNILADGNKGRNDTVGIGEISKGQSKRVLNGNKSEAINFSKNSGLGPTLVIEGNSFNEDREGVTNLAPLEKTCPWFAYNSPNNIFDSRGNFMLGSVGCSNGGIFSIEGPIKMDVGVRESLLDVGKHNPVVFKENKMPTPIDSCIGSRDVSTKRISSSPSEND</sequence>
<organism evidence="2 3">
    <name type="scientific">Gossypium lobatum</name>
    <dbReference type="NCBI Taxonomy" id="34289"/>
    <lineage>
        <taxon>Eukaryota</taxon>
        <taxon>Viridiplantae</taxon>
        <taxon>Streptophyta</taxon>
        <taxon>Embryophyta</taxon>
        <taxon>Tracheophyta</taxon>
        <taxon>Spermatophyta</taxon>
        <taxon>Magnoliopsida</taxon>
        <taxon>eudicotyledons</taxon>
        <taxon>Gunneridae</taxon>
        <taxon>Pentapetalae</taxon>
        <taxon>rosids</taxon>
        <taxon>malvids</taxon>
        <taxon>Malvales</taxon>
        <taxon>Malvaceae</taxon>
        <taxon>Malvoideae</taxon>
        <taxon>Gossypium</taxon>
    </lineage>
</organism>
<evidence type="ECO:0000256" key="1">
    <source>
        <dbReference type="SAM" id="MobiDB-lite"/>
    </source>
</evidence>
<dbReference type="Proteomes" id="UP000593572">
    <property type="component" value="Unassembled WGS sequence"/>
</dbReference>
<gene>
    <name evidence="2" type="ORF">Golob_004099</name>
</gene>
<comment type="caution">
    <text evidence="2">The sequence shown here is derived from an EMBL/GenBank/DDBJ whole genome shotgun (WGS) entry which is preliminary data.</text>
</comment>
<accession>A0A7J8N0K8</accession>
<dbReference type="AlphaFoldDB" id="A0A7J8N0K8"/>
<dbReference type="InterPro" id="IPR040256">
    <property type="entry name" value="At4g02000-like"/>
</dbReference>
<evidence type="ECO:0008006" key="4">
    <source>
        <dbReference type="Google" id="ProtNLM"/>
    </source>
</evidence>
<feature type="region of interest" description="Disordered" evidence="1">
    <location>
        <begin position="345"/>
        <end position="365"/>
    </location>
</feature>
<reference evidence="2 3" key="1">
    <citation type="journal article" date="2019" name="Genome Biol. Evol.">
        <title>Insights into the evolution of the New World diploid cottons (Gossypium, subgenus Houzingenia) based on genome sequencing.</title>
        <authorList>
            <person name="Grover C.E."/>
            <person name="Arick M.A. 2nd"/>
            <person name="Thrash A."/>
            <person name="Conover J.L."/>
            <person name="Sanders W.S."/>
            <person name="Peterson D.G."/>
            <person name="Frelichowski J.E."/>
            <person name="Scheffler J.A."/>
            <person name="Scheffler B.E."/>
            <person name="Wendel J.F."/>
        </authorList>
    </citation>
    <scope>NUCLEOTIDE SEQUENCE [LARGE SCALE GENOMIC DNA]</scope>
    <source>
        <strain evidence="2">157</strain>
        <tissue evidence="2">Leaf</tissue>
    </source>
</reference>
<protein>
    <recommendedName>
        <fullName evidence="4">DUF4283 domain-containing protein</fullName>
    </recommendedName>
</protein>
<feature type="region of interest" description="Disordered" evidence="1">
    <location>
        <begin position="1"/>
        <end position="35"/>
    </location>
</feature>
<proteinExistence type="predicted"/>
<feature type="compositionally biased region" description="Polar residues" evidence="1">
    <location>
        <begin position="355"/>
        <end position="365"/>
    </location>
</feature>